<gene>
    <name evidence="3" type="ORF">HLB23_23480</name>
</gene>
<dbReference type="Proteomes" id="UP000586827">
    <property type="component" value="Unassembled WGS sequence"/>
</dbReference>
<keyword evidence="4" id="KW-1185">Reference proteome</keyword>
<organism evidence="3 4">
    <name type="scientific">Nocardia uniformis</name>
    <dbReference type="NCBI Taxonomy" id="53432"/>
    <lineage>
        <taxon>Bacteria</taxon>
        <taxon>Bacillati</taxon>
        <taxon>Actinomycetota</taxon>
        <taxon>Actinomycetes</taxon>
        <taxon>Mycobacteriales</taxon>
        <taxon>Nocardiaceae</taxon>
        <taxon>Nocardia</taxon>
    </lineage>
</organism>
<dbReference type="InterPro" id="IPR036291">
    <property type="entry name" value="NAD(P)-bd_dom_sf"/>
</dbReference>
<dbReference type="Gene3D" id="3.90.180.10">
    <property type="entry name" value="Medium-chain alcohol dehydrogenases, catalytic domain"/>
    <property type="match status" value="1"/>
</dbReference>
<keyword evidence="2" id="KW-0560">Oxidoreductase</keyword>
<dbReference type="Pfam" id="PF13602">
    <property type="entry name" value="ADH_zinc_N_2"/>
    <property type="match status" value="1"/>
</dbReference>
<evidence type="ECO:0000256" key="1">
    <source>
        <dbReference type="ARBA" id="ARBA00022857"/>
    </source>
</evidence>
<dbReference type="PANTHER" id="PTHR48106">
    <property type="entry name" value="QUINONE OXIDOREDUCTASE PIG3-RELATED"/>
    <property type="match status" value="1"/>
</dbReference>
<sequence length="133" mass="14446">MDSTDPDWQRRLSEHLGERTVDVVFESIGGESATGLLDLMTPLRGRMVHYGMLSGLPAAVTAMDLMSRGLTLTGCGGLAFHARLAETRRQAIDFAASGRLVPLVDTTLPLEHAAEAHRLIEAREHRGMVVLTP</sequence>
<protein>
    <submittedName>
        <fullName evidence="3">Zinc-binding dehydrogenase</fullName>
    </submittedName>
</protein>
<dbReference type="GO" id="GO:0070402">
    <property type="term" value="F:NADPH binding"/>
    <property type="evidence" value="ECO:0007669"/>
    <property type="project" value="TreeGrafter"/>
</dbReference>
<evidence type="ECO:0000313" key="4">
    <source>
        <dbReference type="Proteomes" id="UP000586827"/>
    </source>
</evidence>
<dbReference type="GO" id="GO:0016651">
    <property type="term" value="F:oxidoreductase activity, acting on NAD(P)H"/>
    <property type="evidence" value="ECO:0007669"/>
    <property type="project" value="TreeGrafter"/>
</dbReference>
<accession>A0A849CCM6</accession>
<dbReference type="SUPFAM" id="SSF51735">
    <property type="entry name" value="NAD(P)-binding Rossmann-fold domains"/>
    <property type="match status" value="1"/>
</dbReference>
<proteinExistence type="predicted"/>
<name>A0A849CCM6_9NOCA</name>
<keyword evidence="1" id="KW-0521">NADP</keyword>
<comment type="caution">
    <text evidence="3">The sequence shown here is derived from an EMBL/GenBank/DDBJ whole genome shotgun (WGS) entry which is preliminary data.</text>
</comment>
<evidence type="ECO:0000313" key="3">
    <source>
        <dbReference type="EMBL" id="NNH72789.1"/>
    </source>
</evidence>
<dbReference type="EMBL" id="JABELX010000008">
    <property type="protein sequence ID" value="NNH72789.1"/>
    <property type="molecule type" value="Genomic_DNA"/>
</dbReference>
<dbReference type="AlphaFoldDB" id="A0A849CCM6"/>
<evidence type="ECO:0000256" key="2">
    <source>
        <dbReference type="ARBA" id="ARBA00023002"/>
    </source>
</evidence>
<reference evidence="3 4" key="1">
    <citation type="submission" date="2020-05" db="EMBL/GenBank/DDBJ databases">
        <title>MicrobeNet Type strains.</title>
        <authorList>
            <person name="Nicholson A.C."/>
        </authorList>
    </citation>
    <scope>NUCLEOTIDE SEQUENCE [LARGE SCALE GENOMIC DNA]</scope>
    <source>
        <strain evidence="3 4">JCM 3224</strain>
    </source>
</reference>